<feature type="domain" description="PiggyBac transposable element-derived protein" evidence="1">
    <location>
        <begin position="10"/>
        <end position="164"/>
    </location>
</feature>
<evidence type="ECO:0000259" key="1">
    <source>
        <dbReference type="Pfam" id="PF13843"/>
    </source>
</evidence>
<evidence type="ECO:0000313" key="2">
    <source>
        <dbReference type="EMBL" id="KAG8197108.1"/>
    </source>
</evidence>
<dbReference type="AlphaFoldDB" id="A0AAV6VM45"/>
<keyword evidence="3" id="KW-1185">Reference proteome</keyword>
<dbReference type="Pfam" id="PF13843">
    <property type="entry name" value="DDE_Tnp_1_7"/>
    <property type="match status" value="1"/>
</dbReference>
<sequence length="266" mass="30401">MFSWKKSGELVVVQLVKRVRGKGHNLFMDNFFTSPKLFVELQDVHLINCCGTVRKDRKDMPDNIKPKKKGEINATFAKGLMAVCWKDKRDVYVLSSMHRPTANSLDNVSDEIKKPGIINSYNKNMGFVDLSDRMANSYGFSRKTMKWPKKIFFHFLNIAVLNAFILFKMKIFEGSPASLKKLNPKTFRLNLITQMIELNGKGAAVPRREAAIRDGTFGHWPEKSAKRRRCVQCYKNNKKETKTSIQCKACGVGLGLGQCYADFHTY</sequence>
<dbReference type="EMBL" id="JAFNEN010000059">
    <property type="protein sequence ID" value="KAG8197108.1"/>
    <property type="molecule type" value="Genomic_DNA"/>
</dbReference>
<comment type="caution">
    <text evidence="2">The sequence shown here is derived from an EMBL/GenBank/DDBJ whole genome shotgun (WGS) entry which is preliminary data.</text>
</comment>
<dbReference type="PANTHER" id="PTHR46599:SF3">
    <property type="entry name" value="PIGGYBAC TRANSPOSABLE ELEMENT-DERIVED PROTEIN 4"/>
    <property type="match status" value="1"/>
</dbReference>
<dbReference type="Proteomes" id="UP000827092">
    <property type="component" value="Unassembled WGS sequence"/>
</dbReference>
<accession>A0AAV6VM45</accession>
<reference evidence="2 3" key="1">
    <citation type="journal article" date="2022" name="Nat. Ecol. Evol.">
        <title>A masculinizing supergene underlies an exaggerated male reproductive morph in a spider.</title>
        <authorList>
            <person name="Hendrickx F."/>
            <person name="De Corte Z."/>
            <person name="Sonet G."/>
            <person name="Van Belleghem S.M."/>
            <person name="Kostlbacher S."/>
            <person name="Vangestel C."/>
        </authorList>
    </citation>
    <scope>NUCLEOTIDE SEQUENCE [LARGE SCALE GENOMIC DNA]</scope>
    <source>
        <strain evidence="2">W744_W776</strain>
    </source>
</reference>
<evidence type="ECO:0000313" key="3">
    <source>
        <dbReference type="Proteomes" id="UP000827092"/>
    </source>
</evidence>
<gene>
    <name evidence="2" type="ORF">JTE90_004368</name>
</gene>
<proteinExistence type="predicted"/>
<dbReference type="InterPro" id="IPR029526">
    <property type="entry name" value="PGBD"/>
</dbReference>
<protein>
    <recommendedName>
        <fullName evidence="1">PiggyBac transposable element-derived protein domain-containing protein</fullName>
    </recommendedName>
</protein>
<organism evidence="2 3">
    <name type="scientific">Oedothorax gibbosus</name>
    <dbReference type="NCBI Taxonomy" id="931172"/>
    <lineage>
        <taxon>Eukaryota</taxon>
        <taxon>Metazoa</taxon>
        <taxon>Ecdysozoa</taxon>
        <taxon>Arthropoda</taxon>
        <taxon>Chelicerata</taxon>
        <taxon>Arachnida</taxon>
        <taxon>Araneae</taxon>
        <taxon>Araneomorphae</taxon>
        <taxon>Entelegynae</taxon>
        <taxon>Araneoidea</taxon>
        <taxon>Linyphiidae</taxon>
        <taxon>Erigoninae</taxon>
        <taxon>Oedothorax</taxon>
    </lineage>
</organism>
<name>A0AAV6VM45_9ARAC</name>
<dbReference type="PANTHER" id="PTHR46599">
    <property type="entry name" value="PIGGYBAC TRANSPOSABLE ELEMENT-DERIVED PROTEIN 4"/>
    <property type="match status" value="1"/>
</dbReference>